<proteinExistence type="predicted"/>
<evidence type="ECO:0000313" key="1">
    <source>
        <dbReference type="EMBL" id="MFB2891974.1"/>
    </source>
</evidence>
<reference evidence="1 2" key="1">
    <citation type="submission" date="2024-09" db="EMBL/GenBank/DDBJ databases">
        <title>Floridaenema gen nov. (Aerosakkonemataceae, Aerosakkonematales ord. nov., Cyanobacteria) from benthic tropical and subtropical fresh waters, with the description of four new species.</title>
        <authorList>
            <person name="Moretto J.A."/>
            <person name="Berthold D.E."/>
            <person name="Lefler F.W."/>
            <person name="Huang I.-S."/>
            <person name="Laughinghouse H. IV."/>
        </authorList>
    </citation>
    <scope>NUCLEOTIDE SEQUENCE [LARGE SCALE GENOMIC DNA]</scope>
    <source>
        <strain evidence="1 2">BLCC-F50</strain>
    </source>
</reference>
<gene>
    <name evidence="1" type="ORF">ACE1CI_03405</name>
</gene>
<organism evidence="1 2">
    <name type="scientific">Floridaenema flaviceps BLCC-F50</name>
    <dbReference type="NCBI Taxonomy" id="3153642"/>
    <lineage>
        <taxon>Bacteria</taxon>
        <taxon>Bacillati</taxon>
        <taxon>Cyanobacteriota</taxon>
        <taxon>Cyanophyceae</taxon>
        <taxon>Oscillatoriophycideae</taxon>
        <taxon>Aerosakkonematales</taxon>
        <taxon>Aerosakkonemataceae</taxon>
        <taxon>Floridanema</taxon>
        <taxon>Floridanema flaviceps</taxon>
    </lineage>
</organism>
<dbReference type="RefSeq" id="WP_413261651.1">
    <property type="nucleotide sequence ID" value="NZ_JBHFNR010000019.1"/>
</dbReference>
<evidence type="ECO:0000313" key="2">
    <source>
        <dbReference type="Proteomes" id="UP001576784"/>
    </source>
</evidence>
<dbReference type="EMBL" id="JBHFNR010000019">
    <property type="protein sequence ID" value="MFB2891974.1"/>
    <property type="molecule type" value="Genomic_DNA"/>
</dbReference>
<accession>A0ABV4XJW4</accession>
<sequence>MKTEFKNIRIVEDGSIGEIKTLSEFSVFDCYAKKWSEKPPVIFRNIMLCGLYPNKDFCMGEIRDTEKDYRRLNPFKPEGDDKGWFLDLASGARTNGRFTFARDTTIGKLYYGEPDKDQWKRIIYGSIMHTGCKKLVYKQMKYIVVDDEAKNENGNPQDDPVNQFHWRTGDSHAKASGALMNLLEITRNDDGSAIDGEIPIQFRAALPSRNGQPGWVGKGTVSYNPHCDEKGIDLVIPLSSLKGNKPELGNYEGKLLIGTVFEAEERRTKLGWMIWQWFAFKTLEDDRIISKLHERCQKLSAAFNSIQNLAEILQVDHKEEDKLLQETSEPVETDDYKSPVLRIIKADKKGVLLLHPYVIERVRDGIKEMWLNLAKSCGVRFYSLMAQPDENLAHYHVVQPDGTIVGRKVFCAGSLPEGEYIVYCNPMRHWGDIQLWENKHEGIYQGAIGTMAAPKLLLLSLGRDTDGDFIQLIKSDKYPNIRDAIAQFDKPPTVAKFPKVALSGNLQQIAVRSMTDLTGVVASLLGRARAANAEQVVLKIPPGGEQKTEKEMRVIEFLSQELQIAVDSLKSAYPNNEAGLDAVKKFLDGIKAEAPWLKDFKDESCYRNRPCAVDEDAQDTVSRIVKIVNSYYREPSFGAPISPRDFLSVLFGDTPHAPEQYEHAMKERARYRTQMAAASNLAAKQAGGDAGLAGQLRSQYMKQVSANFRAIKETIFEIPDANGQKYDRFSWVSAYWKAAHEAETGSAGLVFSTFVDEIIEKLENAEDKDVEVIEVYSIQKTATFDLWKTKRWTGQLVQYQAIYEPLNVDSFGNPGNYKLTIHIRSTKVAMDFYRLGIVGDKYIGKVSVGQTGVMRLCTHRTIDGENKSAKLFSVDTTYEEAQEQLATNFWKEEWPAS</sequence>
<comment type="caution">
    <text evidence="1">The sequence shown here is derived from an EMBL/GenBank/DDBJ whole genome shotgun (WGS) entry which is preliminary data.</text>
</comment>
<name>A0ABV4XJW4_9CYAN</name>
<keyword evidence="2" id="KW-1185">Reference proteome</keyword>
<protein>
    <submittedName>
        <fullName evidence="1">Uncharacterized protein</fullName>
    </submittedName>
</protein>
<dbReference type="Proteomes" id="UP001576784">
    <property type="component" value="Unassembled WGS sequence"/>
</dbReference>